<keyword evidence="3" id="KW-0813">Transport</keyword>
<dbReference type="GO" id="GO:0016020">
    <property type="term" value="C:membrane"/>
    <property type="evidence" value="ECO:0007669"/>
    <property type="project" value="UniProtKB-SubCell"/>
</dbReference>
<feature type="transmembrane region" description="Helical" evidence="9">
    <location>
        <begin position="214"/>
        <end position="234"/>
    </location>
</feature>
<dbReference type="Gene3D" id="3.40.50.720">
    <property type="entry name" value="NAD(P)-binding Rossmann-like Domain"/>
    <property type="match status" value="1"/>
</dbReference>
<dbReference type="RefSeq" id="WP_149104428.1">
    <property type="nucleotide sequence ID" value="NZ_VTFT01000002.1"/>
</dbReference>
<keyword evidence="7" id="KW-0406">Ion transport</keyword>
<dbReference type="OrthoDB" id="3418949at2"/>
<keyword evidence="8 9" id="KW-0472">Membrane</keyword>
<sequence length="548" mass="57744">MFSDFALILALAAGVGLLAARLRQPTIVAFIVVGILVGPAALGWVGHSDAIELLSQLGITVLLFLVGLKLDPALVRQLGPVALATGLGQLAFTIAFGFLIALALGMDRLTAIYVAVALTFSSTIIIIKLLGDKRELDSLHGRIATGFLIVQDIAVVVAMMIIGALGVGEAAGADGGGMDWLAWTGQLLAGVVAVFLLIRYGLRWVLPWMASTPELMVVFSVAWGVALAAFGEHLGLSKEVGAFVAGFALAGTPFREAVGARLSGLRDFLLLFFFVHLGSGLVFSDLGSQLPAALALSVFVLVGNPLIVMAIMGFMGYRRRTGFMAGLTVAQISEFSVIFIAMGVALGHVGSPALSLVTLVGLVTIALSSYMILYSHPLFERVQRWLGVFERRDPWRERGEDASGTPVQVVVFGVGRYGARLMSALARDGVTALGVDFDPVAVAEARALGLDVHFGDAEDAEFAHSLPLAGAELVVATLADAHSVTHLRRAVREAGFDGRFVAAARMAGAAEHLRRLQVDVVLDPFDDAAEQAADTLRDLLSPEAAPRT</sequence>
<evidence type="ECO:0000256" key="3">
    <source>
        <dbReference type="ARBA" id="ARBA00022448"/>
    </source>
</evidence>
<dbReference type="Proteomes" id="UP000324973">
    <property type="component" value="Unassembled WGS sequence"/>
</dbReference>
<dbReference type="AlphaFoldDB" id="A0A5D4XLH4"/>
<feature type="transmembrane region" description="Helical" evidence="9">
    <location>
        <begin position="143"/>
        <end position="168"/>
    </location>
</feature>
<evidence type="ECO:0000256" key="5">
    <source>
        <dbReference type="ARBA" id="ARBA00022692"/>
    </source>
</evidence>
<feature type="domain" description="RCK N-terminal" evidence="11">
    <location>
        <begin position="409"/>
        <end position="523"/>
    </location>
</feature>
<dbReference type="SUPFAM" id="SSF51735">
    <property type="entry name" value="NAD(P)-binding Rossmann-fold domains"/>
    <property type="match status" value="1"/>
</dbReference>
<keyword evidence="4" id="KW-0050">Antiport</keyword>
<evidence type="ECO:0000313" key="13">
    <source>
        <dbReference type="Proteomes" id="UP000324973"/>
    </source>
</evidence>
<evidence type="ECO:0000256" key="8">
    <source>
        <dbReference type="ARBA" id="ARBA00023136"/>
    </source>
</evidence>
<evidence type="ECO:0000256" key="9">
    <source>
        <dbReference type="SAM" id="Phobius"/>
    </source>
</evidence>
<feature type="transmembrane region" description="Helical" evidence="9">
    <location>
        <begin position="180"/>
        <end position="202"/>
    </location>
</feature>
<evidence type="ECO:0000256" key="1">
    <source>
        <dbReference type="ARBA" id="ARBA00004141"/>
    </source>
</evidence>
<feature type="transmembrane region" description="Helical" evidence="9">
    <location>
        <begin position="6"/>
        <end position="22"/>
    </location>
</feature>
<dbReference type="PANTHER" id="PTHR42751">
    <property type="entry name" value="SODIUM/HYDROGEN EXCHANGER FAMILY/TRKA DOMAIN PROTEIN"/>
    <property type="match status" value="1"/>
</dbReference>
<comment type="subcellular location">
    <subcellularLocation>
        <location evidence="1">Membrane</location>
        <topology evidence="1">Multi-pass membrane protein</topology>
    </subcellularLocation>
</comment>
<dbReference type="Pfam" id="PF02254">
    <property type="entry name" value="TrkA_N"/>
    <property type="match status" value="1"/>
</dbReference>
<evidence type="ECO:0000313" key="12">
    <source>
        <dbReference type="EMBL" id="TYT23732.1"/>
    </source>
</evidence>
<comment type="similarity">
    <text evidence="2">Belongs to the monovalent cation:proton antiporter 2 (CPA2) transporter (TC 2.A.37) family.</text>
</comment>
<proteinExistence type="inferred from homology"/>
<accession>A0A5D4XLH4</accession>
<name>A0A5D4XLH4_9GAMM</name>
<dbReference type="Gene3D" id="1.20.1530.20">
    <property type="match status" value="1"/>
</dbReference>
<feature type="domain" description="Cation/H+ exchanger transmembrane" evidence="10">
    <location>
        <begin position="10"/>
        <end position="367"/>
    </location>
</feature>
<evidence type="ECO:0000259" key="10">
    <source>
        <dbReference type="Pfam" id="PF00999"/>
    </source>
</evidence>
<dbReference type="EMBL" id="VTFT01000002">
    <property type="protein sequence ID" value="TYT23732.1"/>
    <property type="molecule type" value="Genomic_DNA"/>
</dbReference>
<feature type="transmembrane region" description="Helical" evidence="9">
    <location>
        <begin position="290"/>
        <end position="311"/>
    </location>
</feature>
<keyword evidence="5 9" id="KW-0812">Transmembrane</keyword>
<dbReference type="PANTHER" id="PTHR42751:SF3">
    <property type="entry name" value="SODIUM_GLUTAMATE SYMPORTER"/>
    <property type="match status" value="1"/>
</dbReference>
<keyword evidence="6 9" id="KW-1133">Transmembrane helix</keyword>
<feature type="transmembrane region" description="Helical" evidence="9">
    <location>
        <begin position="53"/>
        <end position="70"/>
    </location>
</feature>
<evidence type="ECO:0000256" key="4">
    <source>
        <dbReference type="ARBA" id="ARBA00022449"/>
    </source>
</evidence>
<evidence type="ECO:0000256" key="2">
    <source>
        <dbReference type="ARBA" id="ARBA00005551"/>
    </source>
</evidence>
<organism evidence="12 13">
    <name type="scientific">Luteimonas viscosa</name>
    <dbReference type="NCBI Taxonomy" id="1132694"/>
    <lineage>
        <taxon>Bacteria</taxon>
        <taxon>Pseudomonadati</taxon>
        <taxon>Pseudomonadota</taxon>
        <taxon>Gammaproteobacteria</taxon>
        <taxon>Lysobacterales</taxon>
        <taxon>Lysobacteraceae</taxon>
        <taxon>Luteimonas</taxon>
    </lineage>
</organism>
<dbReference type="GO" id="GO:0006813">
    <property type="term" value="P:potassium ion transport"/>
    <property type="evidence" value="ECO:0007669"/>
    <property type="project" value="InterPro"/>
</dbReference>
<evidence type="ECO:0000256" key="6">
    <source>
        <dbReference type="ARBA" id="ARBA00022989"/>
    </source>
</evidence>
<reference evidence="12 13" key="1">
    <citation type="submission" date="2019-08" db="EMBL/GenBank/DDBJ databases">
        <title>Luteimonas viscosus sp. nov., isolated from soil of a sunflower field.</title>
        <authorList>
            <person name="Jianli Z."/>
            <person name="Ying Z."/>
        </authorList>
    </citation>
    <scope>NUCLEOTIDE SEQUENCE [LARGE SCALE GENOMIC DNA]</scope>
    <source>
        <strain evidence="12 13">XBU10</strain>
    </source>
</reference>
<protein>
    <submittedName>
        <fullName evidence="12">Sodium:proton exchanger</fullName>
    </submittedName>
</protein>
<evidence type="ECO:0000259" key="11">
    <source>
        <dbReference type="Pfam" id="PF02254"/>
    </source>
</evidence>
<dbReference type="InterPro" id="IPR038770">
    <property type="entry name" value="Na+/solute_symporter_sf"/>
</dbReference>
<evidence type="ECO:0000256" key="7">
    <source>
        <dbReference type="ARBA" id="ARBA00023065"/>
    </source>
</evidence>
<dbReference type="InterPro" id="IPR003148">
    <property type="entry name" value="RCK_N"/>
</dbReference>
<feature type="transmembrane region" description="Helical" evidence="9">
    <location>
        <begin position="27"/>
        <end position="47"/>
    </location>
</feature>
<keyword evidence="13" id="KW-1185">Reference proteome</keyword>
<feature type="transmembrane region" description="Helical" evidence="9">
    <location>
        <begin position="110"/>
        <end position="131"/>
    </location>
</feature>
<comment type="caution">
    <text evidence="12">The sequence shown here is derived from an EMBL/GenBank/DDBJ whole genome shotgun (WGS) entry which is preliminary data.</text>
</comment>
<dbReference type="Pfam" id="PF00999">
    <property type="entry name" value="Na_H_Exchanger"/>
    <property type="match status" value="1"/>
</dbReference>
<feature type="transmembrane region" description="Helical" evidence="9">
    <location>
        <begin position="323"/>
        <end position="347"/>
    </location>
</feature>
<dbReference type="GO" id="GO:1902600">
    <property type="term" value="P:proton transmembrane transport"/>
    <property type="evidence" value="ECO:0007669"/>
    <property type="project" value="InterPro"/>
</dbReference>
<dbReference type="GO" id="GO:0015297">
    <property type="term" value="F:antiporter activity"/>
    <property type="evidence" value="ECO:0007669"/>
    <property type="project" value="UniProtKB-KW"/>
</dbReference>
<gene>
    <name evidence="12" type="ORF">FZO89_16040</name>
</gene>
<feature type="transmembrane region" description="Helical" evidence="9">
    <location>
        <begin position="353"/>
        <end position="374"/>
    </location>
</feature>
<dbReference type="InterPro" id="IPR036291">
    <property type="entry name" value="NAD(P)-bd_dom_sf"/>
</dbReference>
<dbReference type="InterPro" id="IPR006153">
    <property type="entry name" value="Cation/H_exchanger_TM"/>
</dbReference>
<feature type="transmembrane region" description="Helical" evidence="9">
    <location>
        <begin position="82"/>
        <end position="104"/>
    </location>
</feature>